<proteinExistence type="predicted"/>
<gene>
    <name evidence="1" type="ordered locus">Vdis_2081</name>
</gene>
<dbReference type="EMBL" id="CP002100">
    <property type="protein sequence ID" value="ADN51450.1"/>
    <property type="molecule type" value="Genomic_DNA"/>
</dbReference>
<dbReference type="STRING" id="572478.Vdis_2081"/>
<dbReference type="AlphaFoldDB" id="E1QPG2"/>
<dbReference type="RefSeq" id="WP_013337175.1">
    <property type="nucleotide sequence ID" value="NC_014537.1"/>
</dbReference>
<keyword evidence="2" id="KW-1185">Reference proteome</keyword>
<dbReference type="eggNOG" id="arCOG13903">
    <property type="taxonomic scope" value="Archaea"/>
</dbReference>
<reference evidence="1 2" key="1">
    <citation type="journal article" date="2010" name="Stand. Genomic Sci.">
        <title>Complete genome sequence of Vulcanisaeta distributa type strain (IC-017).</title>
        <authorList>
            <person name="Mavromatis K."/>
            <person name="Sikorski J."/>
            <person name="Pabst E."/>
            <person name="Teshima H."/>
            <person name="Lapidus A."/>
            <person name="Lucas S."/>
            <person name="Nolan M."/>
            <person name="Glavina Del Rio T."/>
            <person name="Cheng J.F."/>
            <person name="Bruce D."/>
            <person name="Goodwin L."/>
            <person name="Pitluck S."/>
            <person name="Liolios K."/>
            <person name="Ivanova N."/>
            <person name="Mikhailova N."/>
            <person name="Pati A."/>
            <person name="Chen A."/>
            <person name="Palaniappan K."/>
            <person name="Land M."/>
            <person name="Hauser L."/>
            <person name="Chang Y.J."/>
            <person name="Jeffries C.D."/>
            <person name="Rohde M."/>
            <person name="Spring S."/>
            <person name="Goker M."/>
            <person name="Wirth R."/>
            <person name="Woyke T."/>
            <person name="Bristow J."/>
            <person name="Eisen J.A."/>
            <person name="Markowitz V."/>
            <person name="Hugenholtz P."/>
            <person name="Klenk H.P."/>
            <person name="Kyrpides N.C."/>
        </authorList>
    </citation>
    <scope>NUCLEOTIDE SEQUENCE [LARGE SCALE GENOMIC DNA]</scope>
    <source>
        <strain evidence="2">DSM 14429 / JCM 11212 / NBRC 100878 / IC-017</strain>
    </source>
</reference>
<dbReference type="KEGG" id="vdi:Vdis_2081"/>
<sequence length="112" mass="12728">MVKQCIDLNLPNELNELVKDAIDLVKVYSLNSRVKENAELFIKAHIVPINAFVDFNNNAIKIKINTEGKLIIKGALLILSDGKPCKLRVRKEHLTLLSTYFNHEFKAINDVL</sequence>
<dbReference type="GeneID" id="9753033"/>
<name>E1QPG2_VULDI</name>
<protein>
    <submittedName>
        <fullName evidence="1">Uncharacterized protein</fullName>
    </submittedName>
</protein>
<organism evidence="1 2">
    <name type="scientific">Vulcanisaeta distributa (strain DSM 14429 / JCM 11212 / NBRC 100878 / IC-017)</name>
    <dbReference type="NCBI Taxonomy" id="572478"/>
    <lineage>
        <taxon>Archaea</taxon>
        <taxon>Thermoproteota</taxon>
        <taxon>Thermoprotei</taxon>
        <taxon>Thermoproteales</taxon>
        <taxon>Thermoproteaceae</taxon>
        <taxon>Vulcanisaeta</taxon>
    </lineage>
</organism>
<dbReference type="HOGENOM" id="CLU_2140344_0_0_2"/>
<evidence type="ECO:0000313" key="2">
    <source>
        <dbReference type="Proteomes" id="UP000006681"/>
    </source>
</evidence>
<accession>E1QPG2</accession>
<dbReference type="Proteomes" id="UP000006681">
    <property type="component" value="Chromosome"/>
</dbReference>
<dbReference type="OrthoDB" id="385849at2157"/>
<evidence type="ECO:0000313" key="1">
    <source>
        <dbReference type="EMBL" id="ADN51450.1"/>
    </source>
</evidence>
<reference evidence="2" key="2">
    <citation type="journal article" date="2010" name="Stand. Genomic Sci.">
        <title>Complete genome sequence of Vulcanisaeta distributa type strain (IC-017T).</title>
        <authorList>
            <person name="Mavromatis K."/>
            <person name="Sikorski J."/>
            <person name="Pabst E."/>
            <person name="Teshima H."/>
            <person name="Lapidus A."/>
            <person name="Lucas S."/>
            <person name="Nolan M."/>
            <person name="Glavina Del Rio T."/>
            <person name="Cheng J."/>
            <person name="Bruce D."/>
            <person name="Goodwin L."/>
            <person name="Pitluck S."/>
            <person name="Liolios K."/>
            <person name="Ivanova N."/>
            <person name="Mikhailova N."/>
            <person name="Pati A."/>
            <person name="Chen A."/>
            <person name="Palaniappan K."/>
            <person name="Land M."/>
            <person name="Hauser L."/>
            <person name="Chang Y."/>
            <person name="Jeffries C."/>
            <person name="Rohde M."/>
            <person name="Spring S."/>
            <person name="Goker M."/>
            <person name="Wirth R."/>
            <person name="Woyke T."/>
            <person name="Bristow J."/>
            <person name="Eisen J."/>
            <person name="Markowitz V."/>
            <person name="Hugenholtz P."/>
            <person name="Klenk H."/>
            <person name="Kyrpides N."/>
        </authorList>
    </citation>
    <scope>NUCLEOTIDE SEQUENCE [LARGE SCALE GENOMIC DNA]</scope>
    <source>
        <strain evidence="2">DSM 14429 / JCM 11212 / NBRC 100878 / IC-017</strain>
    </source>
</reference>